<dbReference type="GO" id="GO:0030975">
    <property type="term" value="F:thiamine binding"/>
    <property type="evidence" value="ECO:0007669"/>
    <property type="project" value="TreeGrafter"/>
</dbReference>
<dbReference type="OrthoDB" id="366726at2"/>
<dbReference type="SUPFAM" id="SSF53850">
    <property type="entry name" value="Periplasmic binding protein-like II"/>
    <property type="match status" value="1"/>
</dbReference>
<dbReference type="Proteomes" id="UP000319769">
    <property type="component" value="Unassembled WGS sequence"/>
</dbReference>
<evidence type="ECO:0000313" key="2">
    <source>
        <dbReference type="EMBL" id="KAA9157790.1"/>
    </source>
</evidence>
<evidence type="ECO:0000313" key="3">
    <source>
        <dbReference type="Proteomes" id="UP000319769"/>
    </source>
</evidence>
<dbReference type="AlphaFoldDB" id="A0A5N0UXL2"/>
<accession>A0A5N0UXL2</accession>
<dbReference type="PROSITE" id="PS51318">
    <property type="entry name" value="TAT"/>
    <property type="match status" value="1"/>
</dbReference>
<gene>
    <name evidence="2" type="ORF">FPZ12_024440</name>
</gene>
<proteinExistence type="predicted"/>
<dbReference type="GO" id="GO:0015888">
    <property type="term" value="P:thiamine transport"/>
    <property type="evidence" value="ECO:0007669"/>
    <property type="project" value="TreeGrafter"/>
</dbReference>
<dbReference type="PANTHER" id="PTHR30006">
    <property type="entry name" value="THIAMINE-BINDING PERIPLASMIC PROTEIN-RELATED"/>
    <property type="match status" value="1"/>
</dbReference>
<keyword evidence="3" id="KW-1185">Reference proteome</keyword>
<evidence type="ECO:0000256" key="1">
    <source>
        <dbReference type="ARBA" id="ARBA00022729"/>
    </source>
</evidence>
<dbReference type="GO" id="GO:0030288">
    <property type="term" value="C:outer membrane-bounded periplasmic space"/>
    <property type="evidence" value="ECO:0007669"/>
    <property type="project" value="TreeGrafter"/>
</dbReference>
<comment type="caution">
    <text evidence="2">The sequence shown here is derived from an EMBL/GenBank/DDBJ whole genome shotgun (WGS) entry which is preliminary data.</text>
</comment>
<dbReference type="InterPro" id="IPR006059">
    <property type="entry name" value="SBP"/>
</dbReference>
<sequence>MSPLKVKGELSVTRNEHNDVSIISRRRALGLGLGGAAAALLAACSAAGKATTPESALSAPEKSLLDAAKKEGQVVVYTSSEQSVVDALTKGFQDRYGVLLQVQRLNSAQLQQRYTAEAQANTFACDAVLSGDPTIADDFAAKGWVSKINGAPAAAQWPAKFLSDNYAIVSINPYTLGINTDLVKESAITDWSMLTDPKWQGKIVTVDLKQVGIVAFPAWDILRQAYGDDFLRKIGTQQLRLFDSGPSSVQQLAAGSGALYYPCSATTAASLSNQGAPVKTLLPGNAPISGAEVAVYMSAKGPHPNAAKLFANYCMITEGQQALNKVASSPVDAPGAPPLPAKYERPDYQRAKQTQKELISLLAM</sequence>
<organism evidence="2 3">
    <name type="scientific">Amycolatopsis acidicola</name>
    <dbReference type="NCBI Taxonomy" id="2596893"/>
    <lineage>
        <taxon>Bacteria</taxon>
        <taxon>Bacillati</taxon>
        <taxon>Actinomycetota</taxon>
        <taxon>Actinomycetes</taxon>
        <taxon>Pseudonocardiales</taxon>
        <taxon>Pseudonocardiaceae</taxon>
        <taxon>Amycolatopsis</taxon>
    </lineage>
</organism>
<protein>
    <submittedName>
        <fullName evidence="2">Extracellular solute-binding protein</fullName>
    </submittedName>
</protein>
<dbReference type="PANTHER" id="PTHR30006:SF2">
    <property type="entry name" value="ABC TRANSPORTER SUBSTRATE-BINDING PROTEIN"/>
    <property type="match status" value="1"/>
</dbReference>
<dbReference type="InterPro" id="IPR006311">
    <property type="entry name" value="TAT_signal"/>
</dbReference>
<dbReference type="GO" id="GO:0030976">
    <property type="term" value="F:thiamine pyrophosphate binding"/>
    <property type="evidence" value="ECO:0007669"/>
    <property type="project" value="TreeGrafter"/>
</dbReference>
<name>A0A5N0UXL2_9PSEU</name>
<dbReference type="Pfam" id="PF13416">
    <property type="entry name" value="SBP_bac_8"/>
    <property type="match status" value="1"/>
</dbReference>
<dbReference type="Gene3D" id="3.40.190.10">
    <property type="entry name" value="Periplasmic binding protein-like II"/>
    <property type="match status" value="2"/>
</dbReference>
<reference evidence="2" key="1">
    <citation type="submission" date="2019-09" db="EMBL/GenBank/DDBJ databases">
        <authorList>
            <person name="Teo W.F.A."/>
            <person name="Duangmal K."/>
        </authorList>
    </citation>
    <scope>NUCLEOTIDE SEQUENCE [LARGE SCALE GENOMIC DNA]</scope>
    <source>
        <strain evidence="2">K81G1</strain>
    </source>
</reference>
<dbReference type="EMBL" id="VMNW02000039">
    <property type="protein sequence ID" value="KAA9157790.1"/>
    <property type="molecule type" value="Genomic_DNA"/>
</dbReference>
<keyword evidence="1" id="KW-0732">Signal</keyword>